<dbReference type="AlphaFoldDB" id="A0A9J6GIQ2"/>
<keyword evidence="3" id="KW-1185">Reference proteome</keyword>
<evidence type="ECO:0000313" key="3">
    <source>
        <dbReference type="Proteomes" id="UP000821853"/>
    </source>
</evidence>
<comment type="caution">
    <text evidence="2">The sequence shown here is derived from an EMBL/GenBank/DDBJ whole genome shotgun (WGS) entry which is preliminary data.</text>
</comment>
<accession>A0A9J6GIQ2</accession>
<feature type="coiled-coil region" evidence="1">
    <location>
        <begin position="66"/>
        <end position="107"/>
    </location>
</feature>
<dbReference type="VEuPathDB" id="VectorBase:HLOH_040814"/>
<organism evidence="2 3">
    <name type="scientific">Haemaphysalis longicornis</name>
    <name type="common">Bush tick</name>
    <dbReference type="NCBI Taxonomy" id="44386"/>
    <lineage>
        <taxon>Eukaryota</taxon>
        <taxon>Metazoa</taxon>
        <taxon>Ecdysozoa</taxon>
        <taxon>Arthropoda</taxon>
        <taxon>Chelicerata</taxon>
        <taxon>Arachnida</taxon>
        <taxon>Acari</taxon>
        <taxon>Parasitiformes</taxon>
        <taxon>Ixodida</taxon>
        <taxon>Ixodoidea</taxon>
        <taxon>Ixodidae</taxon>
        <taxon>Haemaphysalinae</taxon>
        <taxon>Haemaphysalis</taxon>
    </lineage>
</organism>
<keyword evidence="1" id="KW-0175">Coiled coil</keyword>
<protein>
    <submittedName>
        <fullName evidence="2">Uncharacterized protein</fullName>
    </submittedName>
</protein>
<dbReference type="EMBL" id="JABSTR010000007">
    <property type="protein sequence ID" value="KAH9375349.1"/>
    <property type="molecule type" value="Genomic_DNA"/>
</dbReference>
<evidence type="ECO:0000313" key="2">
    <source>
        <dbReference type="EMBL" id="KAH9375349.1"/>
    </source>
</evidence>
<gene>
    <name evidence="2" type="ORF">HPB48_020951</name>
</gene>
<sequence length="129" mass="14346">MPTNAELAKRIEELEESFDNRVSKAVEAAVSSALSKLQLESASGNEPLQNEVAECQKSMTMLNGLVELVNTEMEELKAANKRLNARNKELERRVAELEQYSRKNNIEISGVPETQGEDVVAIVKTITEK</sequence>
<dbReference type="Proteomes" id="UP000821853">
    <property type="component" value="Chromosome 5"/>
</dbReference>
<dbReference type="OrthoDB" id="5989141at2759"/>
<evidence type="ECO:0000256" key="1">
    <source>
        <dbReference type="SAM" id="Coils"/>
    </source>
</evidence>
<dbReference type="OMA" id="TFMNKDV"/>
<proteinExistence type="predicted"/>
<name>A0A9J6GIQ2_HAELO</name>
<reference evidence="2 3" key="1">
    <citation type="journal article" date="2020" name="Cell">
        <title>Large-Scale Comparative Analyses of Tick Genomes Elucidate Their Genetic Diversity and Vector Capacities.</title>
        <authorList>
            <consortium name="Tick Genome and Microbiome Consortium (TIGMIC)"/>
            <person name="Jia N."/>
            <person name="Wang J."/>
            <person name="Shi W."/>
            <person name="Du L."/>
            <person name="Sun Y."/>
            <person name="Zhan W."/>
            <person name="Jiang J.F."/>
            <person name="Wang Q."/>
            <person name="Zhang B."/>
            <person name="Ji P."/>
            <person name="Bell-Sakyi L."/>
            <person name="Cui X.M."/>
            <person name="Yuan T.T."/>
            <person name="Jiang B.G."/>
            <person name="Yang W.F."/>
            <person name="Lam T.T."/>
            <person name="Chang Q.C."/>
            <person name="Ding S.J."/>
            <person name="Wang X.J."/>
            <person name="Zhu J.G."/>
            <person name="Ruan X.D."/>
            <person name="Zhao L."/>
            <person name="Wei J.T."/>
            <person name="Ye R.Z."/>
            <person name="Que T.C."/>
            <person name="Du C.H."/>
            <person name="Zhou Y.H."/>
            <person name="Cheng J.X."/>
            <person name="Dai P.F."/>
            <person name="Guo W.B."/>
            <person name="Han X.H."/>
            <person name="Huang E.J."/>
            <person name="Li L.F."/>
            <person name="Wei W."/>
            <person name="Gao Y.C."/>
            <person name="Liu J.Z."/>
            <person name="Shao H.Z."/>
            <person name="Wang X."/>
            <person name="Wang C.C."/>
            <person name="Yang T.C."/>
            <person name="Huo Q.B."/>
            <person name="Li W."/>
            <person name="Chen H.Y."/>
            <person name="Chen S.E."/>
            <person name="Zhou L.G."/>
            <person name="Ni X.B."/>
            <person name="Tian J.H."/>
            <person name="Sheng Y."/>
            <person name="Liu T."/>
            <person name="Pan Y.S."/>
            <person name="Xia L.Y."/>
            <person name="Li J."/>
            <person name="Zhao F."/>
            <person name="Cao W.C."/>
        </authorList>
    </citation>
    <scope>NUCLEOTIDE SEQUENCE [LARGE SCALE GENOMIC DNA]</scope>
    <source>
        <strain evidence="2">HaeL-2018</strain>
    </source>
</reference>